<dbReference type="Proteomes" id="UP000017981">
    <property type="component" value="Unassembled WGS sequence"/>
</dbReference>
<comment type="caution">
    <text evidence="1">The sequence shown here is derived from an EMBL/GenBank/DDBJ whole genome shotgun (WGS) entry which is preliminary data.</text>
</comment>
<organism evidence="1 2">
    <name type="scientific">Crocosphaera watsonii WH 0005</name>
    <dbReference type="NCBI Taxonomy" id="423472"/>
    <lineage>
        <taxon>Bacteria</taxon>
        <taxon>Bacillati</taxon>
        <taxon>Cyanobacteriota</taxon>
        <taxon>Cyanophyceae</taxon>
        <taxon>Oscillatoriophycideae</taxon>
        <taxon>Chroococcales</taxon>
        <taxon>Aphanothecaceae</taxon>
        <taxon>Crocosphaera</taxon>
    </lineage>
</organism>
<protein>
    <submittedName>
        <fullName evidence="1">Uncharacterized protein</fullName>
    </submittedName>
</protein>
<accession>T2IJJ3</accession>
<gene>
    <name evidence="1" type="ORF">CWATWH0005_1821</name>
</gene>
<reference evidence="1 2" key="1">
    <citation type="submission" date="2013-01" db="EMBL/GenBank/DDBJ databases">
        <authorList>
            <person name="Bench S."/>
        </authorList>
    </citation>
    <scope>NUCLEOTIDE SEQUENCE [LARGE SCALE GENOMIC DNA]</scope>
    <source>
        <strain evidence="1 2">WH 0005</strain>
    </source>
</reference>
<dbReference type="AlphaFoldDB" id="T2IJJ3"/>
<evidence type="ECO:0000313" key="2">
    <source>
        <dbReference type="Proteomes" id="UP000017981"/>
    </source>
</evidence>
<dbReference type="EMBL" id="CAQL01000020">
    <property type="protein sequence ID" value="CCQ53726.1"/>
    <property type="molecule type" value="Genomic_DNA"/>
</dbReference>
<name>T2IJJ3_CROWT</name>
<sequence>MTVEFDIRKLIDNLSKLGVAKQDSNPNTELSLMIVEKRAVGA</sequence>
<evidence type="ECO:0000313" key="1">
    <source>
        <dbReference type="EMBL" id="CCQ53726.1"/>
    </source>
</evidence>
<proteinExistence type="predicted"/>
<reference evidence="1 2" key="2">
    <citation type="submission" date="2013-09" db="EMBL/GenBank/DDBJ databases">
        <title>Whole genome comparison of six Crocosphaera watsonii strains with differing phenotypes.</title>
        <authorList>
            <person name="Bench S.R."/>
            <person name="Heller P."/>
            <person name="Frank I."/>
            <person name="Arciniega M."/>
            <person name="Shilova I.N."/>
            <person name="Zehr J.P."/>
        </authorList>
    </citation>
    <scope>NUCLEOTIDE SEQUENCE [LARGE SCALE GENOMIC DNA]</scope>
    <source>
        <strain evidence="1 2">WH 0005</strain>
    </source>
</reference>